<organism evidence="1 2">
    <name type="scientific">Reticulomyxa filosa</name>
    <dbReference type="NCBI Taxonomy" id="46433"/>
    <lineage>
        <taxon>Eukaryota</taxon>
        <taxon>Sar</taxon>
        <taxon>Rhizaria</taxon>
        <taxon>Retaria</taxon>
        <taxon>Foraminifera</taxon>
        <taxon>Monothalamids</taxon>
        <taxon>Reticulomyxidae</taxon>
        <taxon>Reticulomyxa</taxon>
    </lineage>
</organism>
<name>X6MF21_RETFI</name>
<keyword evidence="2" id="KW-1185">Reference proteome</keyword>
<accession>X6MF21</accession>
<proteinExistence type="predicted"/>
<evidence type="ECO:0000313" key="1">
    <source>
        <dbReference type="EMBL" id="ETO12007.1"/>
    </source>
</evidence>
<sequence length="332" mass="40207">MSSKYKSGKLSKQTGDNNIWVLQQNFPEIEKEIILQAWNCCDEDIDETNEILHCINDNRIFHHDQKHFLSLLEDFGNRVNKTEILNIWKQCRQISYETRFELEKICSSRDTNRSKEREELMIVRSMSLYILWNILNHSRTTKYRQISCYSLHKNLRLKCDQLGANFVTALDDMEYNLHDFGFEKINDEDWCCQQDIQILHLWDRYCKWIKAQLVYSIYYFLYKTKSNIPERIFMLMNGKWREYEIVFDYEYRRVVLFENKKLKVKSLQLGNPKTSSLEFNVSIQWYNDLDINNTHSKRFCLILNDTWHFCTFDCEEREKLSDCCSVNAFKYT</sequence>
<protein>
    <submittedName>
        <fullName evidence="1">Uncharacterized protein</fullName>
    </submittedName>
</protein>
<dbReference type="AlphaFoldDB" id="X6MF21"/>
<dbReference type="EMBL" id="ASPP01021825">
    <property type="protein sequence ID" value="ETO12007.1"/>
    <property type="molecule type" value="Genomic_DNA"/>
</dbReference>
<reference evidence="1 2" key="1">
    <citation type="journal article" date="2013" name="Curr. Biol.">
        <title>The Genome of the Foraminiferan Reticulomyxa filosa.</title>
        <authorList>
            <person name="Glockner G."/>
            <person name="Hulsmann N."/>
            <person name="Schleicher M."/>
            <person name="Noegel A.A."/>
            <person name="Eichinger L."/>
            <person name="Gallinger C."/>
            <person name="Pawlowski J."/>
            <person name="Sierra R."/>
            <person name="Euteneuer U."/>
            <person name="Pillet L."/>
            <person name="Moustafa A."/>
            <person name="Platzer M."/>
            <person name="Groth M."/>
            <person name="Szafranski K."/>
            <person name="Schliwa M."/>
        </authorList>
    </citation>
    <scope>NUCLEOTIDE SEQUENCE [LARGE SCALE GENOMIC DNA]</scope>
</reference>
<evidence type="ECO:0000313" key="2">
    <source>
        <dbReference type="Proteomes" id="UP000023152"/>
    </source>
</evidence>
<comment type="caution">
    <text evidence="1">The sequence shown here is derived from an EMBL/GenBank/DDBJ whole genome shotgun (WGS) entry which is preliminary data.</text>
</comment>
<dbReference type="Proteomes" id="UP000023152">
    <property type="component" value="Unassembled WGS sequence"/>
</dbReference>
<gene>
    <name evidence="1" type="ORF">RFI_25369</name>
</gene>